<dbReference type="RefSeq" id="WP_110759799.1">
    <property type="nucleotide sequence ID" value="NZ_PRLG01000020.1"/>
</dbReference>
<evidence type="ECO:0000313" key="2">
    <source>
        <dbReference type="Proteomes" id="UP000247459"/>
    </source>
</evidence>
<dbReference type="AlphaFoldDB" id="A0A2W0CC15"/>
<dbReference type="EMBL" id="PRLG01000020">
    <property type="protein sequence ID" value="PYY28229.1"/>
    <property type="molecule type" value="Genomic_DNA"/>
</dbReference>
<proteinExistence type="predicted"/>
<organism evidence="1 2">
    <name type="scientific">Paenibacillus illinoisensis</name>
    <dbReference type="NCBI Taxonomy" id="59845"/>
    <lineage>
        <taxon>Bacteria</taxon>
        <taxon>Bacillati</taxon>
        <taxon>Bacillota</taxon>
        <taxon>Bacilli</taxon>
        <taxon>Bacillales</taxon>
        <taxon>Paenibacillaceae</taxon>
        <taxon>Paenibacillus</taxon>
    </lineage>
</organism>
<reference evidence="1 2" key="1">
    <citation type="submission" date="2018-01" db="EMBL/GenBank/DDBJ databases">
        <title>Genome sequence of the PGP bacterium Paenibacillus illinoisensis E3.</title>
        <authorList>
            <person name="Rolli E."/>
            <person name="Marasco R."/>
            <person name="Bessem C."/>
            <person name="Michoud G."/>
            <person name="Gaiarsa S."/>
            <person name="Borin S."/>
            <person name="Daffonchio D."/>
        </authorList>
    </citation>
    <scope>NUCLEOTIDE SEQUENCE [LARGE SCALE GENOMIC DNA]</scope>
    <source>
        <strain evidence="1 2">E3</strain>
    </source>
</reference>
<name>A0A2W0CC15_9BACL</name>
<gene>
    <name evidence="1" type="ORF">PIL02S_03375</name>
</gene>
<protein>
    <submittedName>
        <fullName evidence="1">Uncharacterized protein</fullName>
    </submittedName>
</protein>
<dbReference type="Proteomes" id="UP000247459">
    <property type="component" value="Unassembled WGS sequence"/>
</dbReference>
<sequence length="101" mass="11980">MINPNFYQFSDAISRRIEGALEEYIIFELNSLIIIDYVLYDDNNEKFISSDVPSSLLTSLNDIRLICTTYEIKTLEELKSKKVQIDIRYHQDCTYKEFYFG</sequence>
<comment type="caution">
    <text evidence="1">The sequence shown here is derived from an EMBL/GenBank/DDBJ whole genome shotgun (WGS) entry which is preliminary data.</text>
</comment>
<evidence type="ECO:0000313" key="1">
    <source>
        <dbReference type="EMBL" id="PYY28229.1"/>
    </source>
</evidence>
<accession>A0A2W0CC15</accession>